<dbReference type="CDD" id="cd08771">
    <property type="entry name" value="DLP_1"/>
    <property type="match status" value="1"/>
</dbReference>
<dbReference type="InterPro" id="IPR001401">
    <property type="entry name" value="Dynamin_GTPase"/>
</dbReference>
<dbReference type="PRINTS" id="PR00195">
    <property type="entry name" value="DYNAMIN"/>
</dbReference>
<dbReference type="InterPro" id="IPR003130">
    <property type="entry name" value="GED"/>
</dbReference>
<dbReference type="InterPro" id="IPR000375">
    <property type="entry name" value="Dynamin_stalk"/>
</dbReference>
<organism evidence="5 6">
    <name type="scientific">Psilocybe cf. subviscida</name>
    <dbReference type="NCBI Taxonomy" id="2480587"/>
    <lineage>
        <taxon>Eukaryota</taxon>
        <taxon>Fungi</taxon>
        <taxon>Dikarya</taxon>
        <taxon>Basidiomycota</taxon>
        <taxon>Agaricomycotina</taxon>
        <taxon>Agaricomycetes</taxon>
        <taxon>Agaricomycetidae</taxon>
        <taxon>Agaricales</taxon>
        <taxon>Agaricineae</taxon>
        <taxon>Strophariaceae</taxon>
        <taxon>Psilocybe</taxon>
    </lineage>
</organism>
<dbReference type="GO" id="GO:0005874">
    <property type="term" value="C:microtubule"/>
    <property type="evidence" value="ECO:0007669"/>
    <property type="project" value="TreeGrafter"/>
</dbReference>
<dbReference type="GO" id="GO:0005525">
    <property type="term" value="F:GTP binding"/>
    <property type="evidence" value="ECO:0007669"/>
    <property type="project" value="InterPro"/>
</dbReference>
<reference evidence="5 6" key="1">
    <citation type="journal article" date="2020" name="ISME J.">
        <title>Uncovering the hidden diversity of litter-decomposition mechanisms in mushroom-forming fungi.</title>
        <authorList>
            <person name="Floudas D."/>
            <person name="Bentzer J."/>
            <person name="Ahren D."/>
            <person name="Johansson T."/>
            <person name="Persson P."/>
            <person name="Tunlid A."/>
        </authorList>
    </citation>
    <scope>NUCLEOTIDE SEQUENCE [LARGE SCALE GENOMIC DNA]</scope>
    <source>
        <strain evidence="5 6">CBS 101986</strain>
    </source>
</reference>
<dbReference type="SMART" id="SM00053">
    <property type="entry name" value="DYNc"/>
    <property type="match status" value="1"/>
</dbReference>
<dbReference type="GO" id="GO:0016020">
    <property type="term" value="C:membrane"/>
    <property type="evidence" value="ECO:0007669"/>
    <property type="project" value="TreeGrafter"/>
</dbReference>
<evidence type="ECO:0000259" key="3">
    <source>
        <dbReference type="PROSITE" id="PS51388"/>
    </source>
</evidence>
<evidence type="ECO:0000256" key="1">
    <source>
        <dbReference type="ARBA" id="ARBA00022741"/>
    </source>
</evidence>
<dbReference type="Pfam" id="PF02212">
    <property type="entry name" value="GED"/>
    <property type="match status" value="1"/>
</dbReference>
<accession>A0A8H5BFA8</accession>
<sequence length="734" mass="81379">MSEDTIGVGLASPDVSSGRRKMLDLVNRLSSTGVQVDLDLPQIAVIGAQSAGKSSLIESISGVTLPRASGTCTRCPTECHSSGQPLGQAHSEQFGDPIMDRSEVEDRIRRAQRAILNPQKPAHTFLEHNDRMPPADSLSFSHNSVVLQISGSDVADLSFCDLPGLIASVSSDRGSDDDITLVKNLVTAYIKKPSCIILLTVACETDFENQGAHNLAKQYDPDGKRTIGVLTKPDRIQAGEAGSWSSFVKNEREALEHNWFCVKQPSPEQLKLGITWVEARNSENVWFSTTAPWCELEGRYQKYLRTSNLVAKLSIVLSDLIAKRLPQIYDELERSIIECRTMLAQLPPPSSDPRGEIAALLHNFTNDISRHAAGLADDPDGTGFGVGGIGLIQAVAPVQEKFRLAIRATAPEFRPYERSDDGFRGWSSPGFLEREEGRVPGSTTVIYIDEVLARANRARTRELPGNYPFVVQRTFIERTVAEWRTPARVLCKAVYGIVLDHTRRIVTEHFRHFGMGHLEQRVAAIIHHHLKQCLDRAEERIDWLLALEDIPFSLNTHYLADYKDKFISHYRAGREKDGNSQLASHIDEYKRDPSSSTTVVRSVVQHTGIAKILSGLAEVGVNGIKADDLSRLLSPDRMEPALVIMADVRAYFQVAYKRFVDVVSLAIDHELVRGVERNLLTILYTSLAVNGPDGAKICQAFAEEHPHIADKRADLKRKLERLDNAGEELRAVAI</sequence>
<comment type="caution">
    <text evidence="5">The sequence shown here is derived from an EMBL/GenBank/DDBJ whole genome shotgun (WGS) entry which is preliminary data.</text>
</comment>
<gene>
    <name evidence="5" type="ORF">D9619_002067</name>
</gene>
<dbReference type="Gene3D" id="3.40.50.300">
    <property type="entry name" value="P-loop containing nucleotide triphosphate hydrolases"/>
    <property type="match status" value="1"/>
</dbReference>
<evidence type="ECO:0008006" key="7">
    <source>
        <dbReference type="Google" id="ProtNLM"/>
    </source>
</evidence>
<dbReference type="InterPro" id="IPR030381">
    <property type="entry name" value="G_DYNAMIN_dom"/>
</dbReference>
<dbReference type="Proteomes" id="UP000567179">
    <property type="component" value="Unassembled WGS sequence"/>
</dbReference>
<evidence type="ECO:0000256" key="2">
    <source>
        <dbReference type="ARBA" id="ARBA00023134"/>
    </source>
</evidence>
<keyword evidence="6" id="KW-1185">Reference proteome</keyword>
<keyword evidence="2" id="KW-0342">GTP-binding</keyword>
<dbReference type="GO" id="GO:0005737">
    <property type="term" value="C:cytoplasm"/>
    <property type="evidence" value="ECO:0007669"/>
    <property type="project" value="TreeGrafter"/>
</dbReference>
<dbReference type="Pfam" id="PF01031">
    <property type="entry name" value="Dynamin_M"/>
    <property type="match status" value="1"/>
</dbReference>
<dbReference type="InterPro" id="IPR020850">
    <property type="entry name" value="GED_dom"/>
</dbReference>
<dbReference type="InterPro" id="IPR045063">
    <property type="entry name" value="Dynamin_N"/>
</dbReference>
<dbReference type="EMBL" id="JAACJJ010000028">
    <property type="protein sequence ID" value="KAF5321428.1"/>
    <property type="molecule type" value="Genomic_DNA"/>
</dbReference>
<keyword evidence="1" id="KW-0547">Nucleotide-binding</keyword>
<dbReference type="SUPFAM" id="SSF52540">
    <property type="entry name" value="P-loop containing nucleoside triphosphate hydrolases"/>
    <property type="match status" value="1"/>
</dbReference>
<dbReference type="InterPro" id="IPR027417">
    <property type="entry name" value="P-loop_NTPase"/>
</dbReference>
<proteinExistence type="predicted"/>
<evidence type="ECO:0000313" key="6">
    <source>
        <dbReference type="Proteomes" id="UP000567179"/>
    </source>
</evidence>
<dbReference type="InterPro" id="IPR022812">
    <property type="entry name" value="Dynamin"/>
</dbReference>
<name>A0A8H5BFA8_9AGAR</name>
<dbReference type="GO" id="GO:0008017">
    <property type="term" value="F:microtubule binding"/>
    <property type="evidence" value="ECO:0007669"/>
    <property type="project" value="TreeGrafter"/>
</dbReference>
<dbReference type="Gene3D" id="1.20.120.1240">
    <property type="entry name" value="Dynamin, middle domain"/>
    <property type="match status" value="1"/>
</dbReference>
<dbReference type="GO" id="GO:0003924">
    <property type="term" value="F:GTPase activity"/>
    <property type="evidence" value="ECO:0007669"/>
    <property type="project" value="InterPro"/>
</dbReference>
<dbReference type="OrthoDB" id="5061070at2759"/>
<protein>
    <recommendedName>
        <fullName evidence="7">GED domain-containing protein</fullName>
    </recommendedName>
</protein>
<dbReference type="AlphaFoldDB" id="A0A8H5BFA8"/>
<feature type="domain" description="Dynamin-type G" evidence="4">
    <location>
        <begin position="37"/>
        <end position="326"/>
    </location>
</feature>
<feature type="domain" description="GED" evidence="3">
    <location>
        <begin position="641"/>
        <end position="734"/>
    </location>
</feature>
<dbReference type="PANTHER" id="PTHR11566">
    <property type="entry name" value="DYNAMIN"/>
    <property type="match status" value="1"/>
</dbReference>
<evidence type="ECO:0000313" key="5">
    <source>
        <dbReference type="EMBL" id="KAF5321428.1"/>
    </source>
</evidence>
<dbReference type="Pfam" id="PF00350">
    <property type="entry name" value="Dynamin_N"/>
    <property type="match status" value="1"/>
</dbReference>
<evidence type="ECO:0000259" key="4">
    <source>
        <dbReference type="PROSITE" id="PS51718"/>
    </source>
</evidence>
<dbReference type="PROSITE" id="PS51388">
    <property type="entry name" value="GED"/>
    <property type="match status" value="1"/>
</dbReference>
<dbReference type="PROSITE" id="PS51718">
    <property type="entry name" value="G_DYNAMIN_2"/>
    <property type="match status" value="1"/>
</dbReference>